<dbReference type="EMBL" id="GBXM01024155">
    <property type="protein sequence ID" value="JAH84422.1"/>
    <property type="molecule type" value="Transcribed_RNA"/>
</dbReference>
<proteinExistence type="predicted"/>
<dbReference type="AlphaFoldDB" id="A0A0E9W244"/>
<evidence type="ECO:0000313" key="2">
    <source>
        <dbReference type="EMBL" id="JAH84422.1"/>
    </source>
</evidence>
<feature type="region of interest" description="Disordered" evidence="1">
    <location>
        <begin position="1"/>
        <end position="24"/>
    </location>
</feature>
<reference evidence="2" key="2">
    <citation type="journal article" date="2015" name="Fish Shellfish Immunol.">
        <title>Early steps in the European eel (Anguilla anguilla)-Vibrio vulnificus interaction in the gills: Role of the RtxA13 toxin.</title>
        <authorList>
            <person name="Callol A."/>
            <person name="Pajuelo D."/>
            <person name="Ebbesson L."/>
            <person name="Teles M."/>
            <person name="MacKenzie S."/>
            <person name="Amaro C."/>
        </authorList>
    </citation>
    <scope>NUCLEOTIDE SEQUENCE</scope>
</reference>
<reference evidence="2" key="1">
    <citation type="submission" date="2014-11" db="EMBL/GenBank/DDBJ databases">
        <authorList>
            <person name="Amaro Gonzalez C."/>
        </authorList>
    </citation>
    <scope>NUCLEOTIDE SEQUENCE</scope>
</reference>
<sequence>MDSHSKPCPSASNCRNQQLRQRQW</sequence>
<organism evidence="2">
    <name type="scientific">Anguilla anguilla</name>
    <name type="common">European freshwater eel</name>
    <name type="synonym">Muraena anguilla</name>
    <dbReference type="NCBI Taxonomy" id="7936"/>
    <lineage>
        <taxon>Eukaryota</taxon>
        <taxon>Metazoa</taxon>
        <taxon>Chordata</taxon>
        <taxon>Craniata</taxon>
        <taxon>Vertebrata</taxon>
        <taxon>Euteleostomi</taxon>
        <taxon>Actinopterygii</taxon>
        <taxon>Neopterygii</taxon>
        <taxon>Teleostei</taxon>
        <taxon>Anguilliformes</taxon>
        <taxon>Anguillidae</taxon>
        <taxon>Anguilla</taxon>
    </lineage>
</organism>
<name>A0A0E9W244_ANGAN</name>
<protein>
    <submittedName>
        <fullName evidence="2">Uncharacterized protein</fullName>
    </submittedName>
</protein>
<feature type="compositionally biased region" description="Polar residues" evidence="1">
    <location>
        <begin position="10"/>
        <end position="24"/>
    </location>
</feature>
<evidence type="ECO:0000256" key="1">
    <source>
        <dbReference type="SAM" id="MobiDB-lite"/>
    </source>
</evidence>
<accession>A0A0E9W244</accession>